<keyword evidence="1" id="KW-0812">Transmembrane</keyword>
<proteinExistence type="predicted"/>
<reference evidence="2" key="1">
    <citation type="journal article" date="2012" name="Genome Res.">
        <title>Genomic characterization of the Bacillus cereus sensu lato species: Backdrop to the evolution of Bacillus anthracis.</title>
        <authorList>
            <person name="Zwick M.E."/>
            <person name="Joseph S.J."/>
            <person name="Didelot X."/>
            <person name="Chen P.E."/>
            <person name="Bishop-Lilly K.A."/>
            <person name="Stewart A.C."/>
            <person name="Willner K."/>
            <person name="Nolan N."/>
            <person name="Lentz S."/>
            <person name="Thomason M.K."/>
            <person name="Sozhamannan S."/>
            <person name="Mateczun A.J."/>
            <person name="Du L."/>
            <person name="Read T.D."/>
        </authorList>
    </citation>
    <scope>NUCLEOTIDE SEQUENCE [LARGE SCALE GENOMIC DNA]</scope>
    <source>
        <strain evidence="2">AH603</strain>
    </source>
</reference>
<gene>
    <name evidence="2" type="ORF">bcere0026_46770</name>
</gene>
<feature type="transmembrane region" description="Helical" evidence="1">
    <location>
        <begin position="12"/>
        <end position="32"/>
    </location>
</feature>
<evidence type="ECO:0000256" key="1">
    <source>
        <dbReference type="SAM" id="Phobius"/>
    </source>
</evidence>
<keyword evidence="1" id="KW-1133">Transmembrane helix</keyword>
<dbReference type="HOGENOM" id="CLU_3324135_0_0_9"/>
<name>C2Y133_BACMY</name>
<sequence>MNTLLYNKKKSKVSGFHFLVIIYYFIMSSMLYKEDHLL</sequence>
<organism evidence="2">
    <name type="scientific">Bacillus mycoides</name>
    <dbReference type="NCBI Taxonomy" id="1405"/>
    <lineage>
        <taxon>Bacteria</taxon>
        <taxon>Bacillati</taxon>
        <taxon>Bacillota</taxon>
        <taxon>Bacilli</taxon>
        <taxon>Bacillales</taxon>
        <taxon>Bacillaceae</taxon>
        <taxon>Bacillus</taxon>
        <taxon>Bacillus cereus group</taxon>
    </lineage>
</organism>
<dbReference type="Proteomes" id="UP000001753">
    <property type="component" value="Chromosome"/>
</dbReference>
<protein>
    <submittedName>
        <fullName evidence="2">Uncharacterized protein</fullName>
    </submittedName>
</protein>
<comment type="caution">
    <text evidence="2">The sequence shown here is derived from an EMBL/GenBank/DDBJ whole genome shotgun (WGS) entry which is preliminary data.</text>
</comment>
<accession>C2Y133</accession>
<keyword evidence="1" id="KW-0472">Membrane</keyword>
<evidence type="ECO:0000313" key="2">
    <source>
        <dbReference type="EMBL" id="EEL68409.1"/>
    </source>
</evidence>
<dbReference type="AlphaFoldDB" id="C2Y133"/>
<dbReference type="EMBL" id="ACMP01000128">
    <property type="protein sequence ID" value="EEL68409.1"/>
    <property type="molecule type" value="Genomic_DNA"/>
</dbReference>